<gene>
    <name evidence="1" type="ORF">KI387_031218</name>
</gene>
<accession>A0AA38CHQ0</accession>
<evidence type="ECO:0000313" key="2">
    <source>
        <dbReference type="Proteomes" id="UP000824469"/>
    </source>
</evidence>
<evidence type="ECO:0000313" key="1">
    <source>
        <dbReference type="EMBL" id="KAH9299536.1"/>
    </source>
</evidence>
<feature type="non-terminal residue" evidence="1">
    <location>
        <position position="171"/>
    </location>
</feature>
<dbReference type="AlphaFoldDB" id="A0AA38CHQ0"/>
<feature type="non-terminal residue" evidence="1">
    <location>
        <position position="1"/>
    </location>
</feature>
<comment type="caution">
    <text evidence="1">The sequence shown here is derived from an EMBL/GenBank/DDBJ whole genome shotgun (WGS) entry which is preliminary data.</text>
</comment>
<protein>
    <submittedName>
        <fullName evidence="1">Uncharacterized protein</fullName>
    </submittedName>
</protein>
<proteinExistence type="predicted"/>
<sequence length="171" mass="19121">ASFLLGGIAFECGAQNSQLLVPSSAFSPHLRTWKASLFPLTASSGHFLENSWSISPLKGITQPTISWRRELKNTEETFLKPSFWEPLWSSSTALQATAFSSPMKTNSSKSLGLLLLLSYLEISCLRKLGHEAKDVRKMLLTLLKPEALQNFVGRTESIIHDHLTRYWVGNE</sequence>
<reference evidence="1 2" key="1">
    <citation type="journal article" date="2021" name="Nat. Plants">
        <title>The Taxus genome provides insights into paclitaxel biosynthesis.</title>
        <authorList>
            <person name="Xiong X."/>
            <person name="Gou J."/>
            <person name="Liao Q."/>
            <person name="Li Y."/>
            <person name="Zhou Q."/>
            <person name="Bi G."/>
            <person name="Li C."/>
            <person name="Du R."/>
            <person name="Wang X."/>
            <person name="Sun T."/>
            <person name="Guo L."/>
            <person name="Liang H."/>
            <person name="Lu P."/>
            <person name="Wu Y."/>
            <person name="Zhang Z."/>
            <person name="Ro D.K."/>
            <person name="Shang Y."/>
            <person name="Huang S."/>
            <person name="Yan J."/>
        </authorList>
    </citation>
    <scope>NUCLEOTIDE SEQUENCE [LARGE SCALE GENOMIC DNA]</scope>
    <source>
        <strain evidence="1">Ta-2019</strain>
    </source>
</reference>
<dbReference type="Proteomes" id="UP000824469">
    <property type="component" value="Unassembled WGS sequence"/>
</dbReference>
<dbReference type="EMBL" id="JAHRHJ020000010">
    <property type="protein sequence ID" value="KAH9299536.1"/>
    <property type="molecule type" value="Genomic_DNA"/>
</dbReference>
<name>A0AA38CHQ0_TAXCH</name>
<organism evidence="1 2">
    <name type="scientific">Taxus chinensis</name>
    <name type="common">Chinese yew</name>
    <name type="synonym">Taxus wallichiana var. chinensis</name>
    <dbReference type="NCBI Taxonomy" id="29808"/>
    <lineage>
        <taxon>Eukaryota</taxon>
        <taxon>Viridiplantae</taxon>
        <taxon>Streptophyta</taxon>
        <taxon>Embryophyta</taxon>
        <taxon>Tracheophyta</taxon>
        <taxon>Spermatophyta</taxon>
        <taxon>Pinopsida</taxon>
        <taxon>Pinidae</taxon>
        <taxon>Conifers II</taxon>
        <taxon>Cupressales</taxon>
        <taxon>Taxaceae</taxon>
        <taxon>Taxus</taxon>
    </lineage>
</organism>
<keyword evidence="2" id="KW-1185">Reference proteome</keyword>